<evidence type="ECO:0000313" key="3">
    <source>
        <dbReference type="Proteomes" id="UP000193685"/>
    </source>
</evidence>
<protein>
    <recommendedName>
        <fullName evidence="4">Cyclase-domain-containing protein</fullName>
    </recommendedName>
</protein>
<dbReference type="OMA" id="WCKQGIV"/>
<dbReference type="Proteomes" id="UP000193685">
    <property type="component" value="Unassembled WGS sequence"/>
</dbReference>
<accession>A0A1Y2F4D8</accession>
<dbReference type="Gene3D" id="3.50.30.50">
    <property type="entry name" value="Putative cyclase"/>
    <property type="match status" value="1"/>
</dbReference>
<dbReference type="OrthoDB" id="5396at2759"/>
<comment type="caution">
    <text evidence="2">The sequence shown here is derived from an EMBL/GenBank/DDBJ whole genome shotgun (WGS) entry which is preliminary data.</text>
</comment>
<evidence type="ECO:0008006" key="4">
    <source>
        <dbReference type="Google" id="ProtNLM"/>
    </source>
</evidence>
<reference evidence="2 3" key="1">
    <citation type="submission" date="2016-07" db="EMBL/GenBank/DDBJ databases">
        <title>Pervasive Adenine N6-methylation of Active Genes in Fungi.</title>
        <authorList>
            <consortium name="DOE Joint Genome Institute"/>
            <person name="Mondo S.J."/>
            <person name="Dannebaum R.O."/>
            <person name="Kuo R.C."/>
            <person name="Labutti K."/>
            <person name="Haridas S."/>
            <person name="Kuo A."/>
            <person name="Salamov A."/>
            <person name="Ahrendt S.R."/>
            <person name="Lipzen A."/>
            <person name="Sullivan W."/>
            <person name="Andreopoulos W.B."/>
            <person name="Clum A."/>
            <person name="Lindquist E."/>
            <person name="Daum C."/>
            <person name="Ramamoorthy G.K."/>
            <person name="Gryganskyi A."/>
            <person name="Culley D."/>
            <person name="Magnuson J.K."/>
            <person name="James T.Y."/>
            <person name="O'Malley M.A."/>
            <person name="Stajich J.E."/>
            <person name="Spatafora J.W."/>
            <person name="Visel A."/>
            <person name="Grigoriev I.V."/>
        </authorList>
    </citation>
    <scope>NUCLEOTIDE SEQUENCE [LARGE SCALE GENOMIC DNA]</scope>
    <source>
        <strain evidence="2 3">12-1054</strain>
    </source>
</reference>
<keyword evidence="3" id="KW-1185">Reference proteome</keyword>
<sequence>MASDELVETIMRDVSFDELPTVAGNPKEPPYSAWVWGKDDTLGTLNYLTDARVRDAAASCIKTGKRVCLNWNLQHPTHPGFGRQAFQHEILAKPNRVVFDDTVHFNTQHSSQWDGHRHFGYQKEAVFYNGETMDDVLKGEKHEGCGMASWAQKGIAGRAVLIDVWAYIQDKPELQYDPWTTHGVSLSLIHDVAKAQGTTFQKGDILIFRTGYHTAYEKKTDDEILAKSKQIPPQFAGIKQDIKFAEWVYNNKFAAVAGDAPAFESWPGDLSAFGKLLHEVFLAGWGMPIGEMFYLERLSELCKQEGRWSFFVSSSPLNVPGGVATPPNIMAIL</sequence>
<dbReference type="GeneID" id="63787292"/>
<comment type="similarity">
    <text evidence="1">Belongs to the Cyclase 1 superfamily.</text>
</comment>
<dbReference type="EMBL" id="MCFI01000019">
    <property type="protein sequence ID" value="ORY77805.1"/>
    <property type="molecule type" value="Genomic_DNA"/>
</dbReference>
<dbReference type="Pfam" id="PF04199">
    <property type="entry name" value="Cyclase"/>
    <property type="match status" value="1"/>
</dbReference>
<dbReference type="GO" id="GO:0004061">
    <property type="term" value="F:arylformamidase activity"/>
    <property type="evidence" value="ECO:0007669"/>
    <property type="project" value="InterPro"/>
</dbReference>
<dbReference type="InterPro" id="IPR007325">
    <property type="entry name" value="KFase/CYL"/>
</dbReference>
<evidence type="ECO:0000256" key="1">
    <source>
        <dbReference type="ARBA" id="ARBA00007865"/>
    </source>
</evidence>
<dbReference type="STRING" id="56484.A0A1Y2F4D8"/>
<name>A0A1Y2F4D8_PROLT</name>
<proteinExistence type="inferred from homology"/>
<dbReference type="AlphaFoldDB" id="A0A1Y2F4D8"/>
<organism evidence="2 3">
    <name type="scientific">Protomyces lactucae-debilis</name>
    <dbReference type="NCBI Taxonomy" id="2754530"/>
    <lineage>
        <taxon>Eukaryota</taxon>
        <taxon>Fungi</taxon>
        <taxon>Dikarya</taxon>
        <taxon>Ascomycota</taxon>
        <taxon>Taphrinomycotina</taxon>
        <taxon>Taphrinomycetes</taxon>
        <taxon>Taphrinales</taxon>
        <taxon>Protomycetaceae</taxon>
        <taxon>Protomyces</taxon>
    </lineage>
</organism>
<dbReference type="InterPro" id="IPR037175">
    <property type="entry name" value="KFase_sf"/>
</dbReference>
<dbReference type="GO" id="GO:0019441">
    <property type="term" value="P:L-tryptophan catabolic process to kynurenine"/>
    <property type="evidence" value="ECO:0007669"/>
    <property type="project" value="InterPro"/>
</dbReference>
<dbReference type="PANTHER" id="PTHR34861:SF11">
    <property type="entry name" value="CYCLASE"/>
    <property type="match status" value="1"/>
</dbReference>
<dbReference type="RefSeq" id="XP_040723190.1">
    <property type="nucleotide sequence ID" value="XM_040870693.1"/>
</dbReference>
<gene>
    <name evidence="2" type="ORF">BCR37DRAFT_389093</name>
</gene>
<dbReference type="PANTHER" id="PTHR34861">
    <property type="match status" value="1"/>
</dbReference>
<dbReference type="SUPFAM" id="SSF102198">
    <property type="entry name" value="Putative cyclase"/>
    <property type="match status" value="1"/>
</dbReference>
<evidence type="ECO:0000313" key="2">
    <source>
        <dbReference type="EMBL" id="ORY77805.1"/>
    </source>
</evidence>